<dbReference type="InParanoid" id="C5KK19"/>
<dbReference type="GeneID" id="9062075"/>
<protein>
    <submittedName>
        <fullName evidence="1">Uncharacterized protein</fullName>
    </submittedName>
</protein>
<sequence>MCLENSTDAASKVKSRWPFWDEDVYRVEYAHEEVRAIHDRDPREYEVQTKTFVGEDGVLKGIETVRVSFDLVARTTKPVEGEPLPF</sequence>
<name>C5KK19_PERM5</name>
<dbReference type="RefSeq" id="XP_002783377.1">
    <property type="nucleotide sequence ID" value="XM_002783331.1"/>
</dbReference>
<dbReference type="Proteomes" id="UP000007800">
    <property type="component" value="Unassembled WGS sequence"/>
</dbReference>
<proteinExistence type="predicted"/>
<accession>C5KK19</accession>
<organism evidence="2">
    <name type="scientific">Perkinsus marinus (strain ATCC 50983 / TXsc)</name>
    <dbReference type="NCBI Taxonomy" id="423536"/>
    <lineage>
        <taxon>Eukaryota</taxon>
        <taxon>Sar</taxon>
        <taxon>Alveolata</taxon>
        <taxon>Perkinsozoa</taxon>
        <taxon>Perkinsea</taxon>
        <taxon>Perkinsida</taxon>
        <taxon>Perkinsidae</taxon>
        <taxon>Perkinsus</taxon>
    </lineage>
</organism>
<reference evidence="1 2" key="1">
    <citation type="submission" date="2008-07" db="EMBL/GenBank/DDBJ databases">
        <authorList>
            <person name="El-Sayed N."/>
            <person name="Caler E."/>
            <person name="Inman J."/>
            <person name="Amedeo P."/>
            <person name="Hass B."/>
            <person name="Wortman J."/>
        </authorList>
    </citation>
    <scope>NUCLEOTIDE SEQUENCE [LARGE SCALE GENOMIC DNA]</scope>
    <source>
        <strain evidence="2">ATCC 50983 / TXsc</strain>
    </source>
</reference>
<gene>
    <name evidence="1" type="ORF">Pmar_PMAR009050</name>
</gene>
<keyword evidence="2" id="KW-1185">Reference proteome</keyword>
<dbReference type="EMBL" id="GG673652">
    <property type="protein sequence ID" value="EER15173.1"/>
    <property type="molecule type" value="Genomic_DNA"/>
</dbReference>
<dbReference type="AlphaFoldDB" id="C5KK19"/>
<evidence type="ECO:0000313" key="2">
    <source>
        <dbReference type="Proteomes" id="UP000007800"/>
    </source>
</evidence>
<evidence type="ECO:0000313" key="1">
    <source>
        <dbReference type="EMBL" id="EER15173.1"/>
    </source>
</evidence>
<dbReference type="OrthoDB" id="4327079at2759"/>